<evidence type="ECO:0000256" key="1">
    <source>
        <dbReference type="SAM" id="Coils"/>
    </source>
</evidence>
<gene>
    <name evidence="3" type="ORF">URODEC1_LOCUS107056</name>
</gene>
<feature type="coiled-coil region" evidence="1">
    <location>
        <begin position="76"/>
        <end position="121"/>
    </location>
</feature>
<accession>A0ABC9FM02</accession>
<evidence type="ECO:0000313" key="4">
    <source>
        <dbReference type="Proteomes" id="UP001497457"/>
    </source>
</evidence>
<dbReference type="Proteomes" id="UP001497457">
    <property type="component" value="Chromosome 7b"/>
</dbReference>
<evidence type="ECO:0000313" key="3">
    <source>
        <dbReference type="EMBL" id="CAL5078281.1"/>
    </source>
</evidence>
<keyword evidence="2" id="KW-1133">Transmembrane helix</keyword>
<organism evidence="3 4">
    <name type="scientific">Urochloa decumbens</name>
    <dbReference type="NCBI Taxonomy" id="240449"/>
    <lineage>
        <taxon>Eukaryota</taxon>
        <taxon>Viridiplantae</taxon>
        <taxon>Streptophyta</taxon>
        <taxon>Embryophyta</taxon>
        <taxon>Tracheophyta</taxon>
        <taxon>Spermatophyta</taxon>
        <taxon>Magnoliopsida</taxon>
        <taxon>Liliopsida</taxon>
        <taxon>Poales</taxon>
        <taxon>Poaceae</taxon>
        <taxon>PACMAD clade</taxon>
        <taxon>Panicoideae</taxon>
        <taxon>Panicodae</taxon>
        <taxon>Paniceae</taxon>
        <taxon>Melinidinae</taxon>
        <taxon>Urochloa</taxon>
    </lineage>
</organism>
<keyword evidence="2" id="KW-0812">Transmembrane</keyword>
<sequence>MASSAAALRALRRLREVPPAPALRPPSSKVPVATAAGGLLCAPRATLSPPTAPSLIRSYWSEGYAAAFGDEAVMTRREFRERLNILRQFVKDMEQQAMKDREELQAKVDDTERTIKRHREELATSVRSLQRIGYITYAFWIGAPLLIVIGLHRTFA</sequence>
<dbReference type="AlphaFoldDB" id="A0ABC9FM02"/>
<keyword evidence="1" id="KW-0175">Coiled coil</keyword>
<keyword evidence="4" id="KW-1185">Reference proteome</keyword>
<feature type="transmembrane region" description="Helical" evidence="2">
    <location>
        <begin position="134"/>
        <end position="155"/>
    </location>
</feature>
<keyword evidence="2" id="KW-0472">Membrane</keyword>
<proteinExistence type="predicted"/>
<reference evidence="3" key="1">
    <citation type="submission" date="2024-10" db="EMBL/GenBank/DDBJ databases">
        <authorList>
            <person name="Ryan C."/>
        </authorList>
    </citation>
    <scope>NUCLEOTIDE SEQUENCE [LARGE SCALE GENOMIC DNA]</scope>
</reference>
<dbReference type="EMBL" id="OZ075117">
    <property type="protein sequence ID" value="CAL5078281.1"/>
    <property type="molecule type" value="Genomic_DNA"/>
</dbReference>
<name>A0ABC9FM02_9POAL</name>
<protein>
    <submittedName>
        <fullName evidence="3">Uncharacterized protein</fullName>
    </submittedName>
</protein>
<evidence type="ECO:0000256" key="2">
    <source>
        <dbReference type="SAM" id="Phobius"/>
    </source>
</evidence>